<dbReference type="GO" id="GO:0009986">
    <property type="term" value="C:cell surface"/>
    <property type="evidence" value="ECO:0007669"/>
    <property type="project" value="TreeGrafter"/>
</dbReference>
<keyword evidence="10" id="KW-0732">Signal</keyword>
<dbReference type="Gene3D" id="2.60.40.710">
    <property type="entry name" value="Endoglucanase-like"/>
    <property type="match status" value="1"/>
</dbReference>
<dbReference type="PROSITE" id="PS51172">
    <property type="entry name" value="CBM3"/>
    <property type="match status" value="1"/>
</dbReference>
<sequence>MKKRLFMILLAVAVVLGSNGLTRALQVPVVDAASFEDLNQKQIVEAMGAGWNLGNALEATIDGNPSETAWGNPVITQSMVQAIADAGFKSIRIPVSYLNHIGSAPNYTINQAWLNRVKQVVDYAINSGLYVIINTHGDGFHTITGGWILPGNSDQAIIKAKFEKIWKQIATTFADYDEHLIFESMNEVGADANYDDNLVKAYYKNINAYNQIFVDTVRSTGGNNAKRWLLIPGWNTTIYTMVGNYGFTIPTDSKSTASGKRIMISAHYYSPWEFCGDQNYNATQWGNNANPSKAASWGGEDFLVSELQSMYNTFVSKGYPVVIGEYGSVDKSQGDAANTSYRAYFAKRFSQVSKQYGIVPVIWDNGYNGNYGFGLFNRNNMSITQPAIINAIMEVYGPTSTTPTVTPFPTTSPTPTVIPTITPTATPTVTPTPTTSSLDVKFIGSTLASASSIVGKYKLTNNGNSSIALSEVTLRYYFTKDDSQGQAFFCDWSHIGNQNVTGSFVALNAAKQKADTYLQIGFTSGAGSLAPGESIEVHTRFSKSDWTNFDLTNDYSYKSSGTTYEGWNKVTAYLSGALAYGIEP</sequence>
<dbReference type="AlphaFoldDB" id="A0A6S6R586"/>
<dbReference type="GO" id="GO:0030248">
    <property type="term" value="F:cellulose binding"/>
    <property type="evidence" value="ECO:0007669"/>
    <property type="project" value="InterPro"/>
</dbReference>
<evidence type="ECO:0000313" key="12">
    <source>
        <dbReference type="Proteomes" id="UP000515561"/>
    </source>
</evidence>
<dbReference type="SUPFAM" id="SSF49384">
    <property type="entry name" value="Carbohydrate-binding domain"/>
    <property type="match status" value="1"/>
</dbReference>
<keyword evidence="6 8" id="KW-0326">Glycosidase</keyword>
<dbReference type="KEGG" id="acel:acsn021_40780"/>
<dbReference type="SUPFAM" id="SSF51445">
    <property type="entry name" value="(Trans)glycosidases"/>
    <property type="match status" value="1"/>
</dbReference>
<dbReference type="EC" id="3.2.1.4" evidence="8"/>
<dbReference type="Pfam" id="PF00150">
    <property type="entry name" value="Cellulase"/>
    <property type="match status" value="1"/>
</dbReference>
<dbReference type="InterPro" id="IPR008965">
    <property type="entry name" value="CBM2/CBM3_carb-bd_dom_sf"/>
</dbReference>
<dbReference type="Gene3D" id="3.20.20.80">
    <property type="entry name" value="Glycosidases"/>
    <property type="match status" value="1"/>
</dbReference>
<comment type="catalytic activity">
    <reaction evidence="1 8">
        <text>Endohydrolysis of (1-&gt;4)-beta-D-glucosidic linkages in cellulose, lichenin and cereal beta-D-glucans.</text>
        <dbReference type="EC" id="3.2.1.4"/>
    </reaction>
</comment>
<dbReference type="GO" id="GO:0008422">
    <property type="term" value="F:beta-glucosidase activity"/>
    <property type="evidence" value="ECO:0007669"/>
    <property type="project" value="TreeGrafter"/>
</dbReference>
<evidence type="ECO:0000256" key="7">
    <source>
        <dbReference type="ARBA" id="ARBA00023326"/>
    </source>
</evidence>
<keyword evidence="5 8" id="KW-0119">Carbohydrate metabolism</keyword>
<feature type="region of interest" description="Disordered" evidence="9">
    <location>
        <begin position="404"/>
        <end position="432"/>
    </location>
</feature>
<evidence type="ECO:0000256" key="9">
    <source>
        <dbReference type="SAM" id="MobiDB-lite"/>
    </source>
</evidence>
<evidence type="ECO:0000256" key="5">
    <source>
        <dbReference type="ARBA" id="ARBA00023277"/>
    </source>
</evidence>
<accession>A0A6S6R586</accession>
<dbReference type="PANTHER" id="PTHR31297:SF41">
    <property type="entry name" value="ENDOGLUCANASE, PUTATIVE (AFU_ORTHOLOGUE AFUA_5G01830)-RELATED"/>
    <property type="match status" value="1"/>
</dbReference>
<evidence type="ECO:0000256" key="4">
    <source>
        <dbReference type="ARBA" id="ARBA00023001"/>
    </source>
</evidence>
<protein>
    <recommendedName>
        <fullName evidence="8">Endoglucanase</fullName>
        <ecNumber evidence="8">3.2.1.4</ecNumber>
    </recommendedName>
</protein>
<dbReference type="GO" id="GO:0005576">
    <property type="term" value="C:extracellular region"/>
    <property type="evidence" value="ECO:0007669"/>
    <property type="project" value="TreeGrafter"/>
</dbReference>
<feature type="chain" id="PRO_5043915953" description="Endoglucanase" evidence="10">
    <location>
        <begin position="25"/>
        <end position="584"/>
    </location>
</feature>
<dbReference type="InterPro" id="IPR050386">
    <property type="entry name" value="Glycosyl_hydrolase_5"/>
</dbReference>
<evidence type="ECO:0000256" key="1">
    <source>
        <dbReference type="ARBA" id="ARBA00000966"/>
    </source>
</evidence>
<reference evidence="11 12" key="1">
    <citation type="journal article" date="2016" name="Int. J. Syst. Evol. Microbiol.">
        <title>Descriptions of Anaerotaenia torta gen. nov., sp. nov. and Anaerocolumna cellulosilytica gen. nov., sp. nov. isolated from a methanogenic reactor of cattle waste.</title>
        <authorList>
            <person name="Uek A."/>
            <person name="Ohtaki Y."/>
            <person name="Kaku N."/>
            <person name="Ueki K."/>
        </authorList>
    </citation>
    <scope>NUCLEOTIDE SEQUENCE [LARGE SCALE GENOMIC DNA]</scope>
    <source>
        <strain evidence="11 12">SN021</strain>
    </source>
</reference>
<dbReference type="RefSeq" id="WP_184096056.1">
    <property type="nucleotide sequence ID" value="NZ_AP023367.1"/>
</dbReference>
<feature type="signal peptide" evidence="10">
    <location>
        <begin position="1"/>
        <end position="24"/>
    </location>
</feature>
<evidence type="ECO:0000256" key="8">
    <source>
        <dbReference type="RuleBase" id="RU361153"/>
    </source>
</evidence>
<dbReference type="Pfam" id="PF00942">
    <property type="entry name" value="CBM_3"/>
    <property type="match status" value="1"/>
</dbReference>
<evidence type="ECO:0000313" key="11">
    <source>
        <dbReference type="EMBL" id="BCJ96509.1"/>
    </source>
</evidence>
<evidence type="ECO:0000256" key="3">
    <source>
        <dbReference type="ARBA" id="ARBA00022801"/>
    </source>
</evidence>
<keyword evidence="7 8" id="KW-0624">Polysaccharide degradation</keyword>
<dbReference type="PANTHER" id="PTHR31297">
    <property type="entry name" value="GLUCAN ENDO-1,6-BETA-GLUCOSIDASE B"/>
    <property type="match status" value="1"/>
</dbReference>
<dbReference type="InterPro" id="IPR017853">
    <property type="entry name" value="GH"/>
</dbReference>
<keyword evidence="12" id="KW-1185">Reference proteome</keyword>
<dbReference type="InterPro" id="IPR036966">
    <property type="entry name" value="CBM3_sf"/>
</dbReference>
<proteinExistence type="inferred from homology"/>
<gene>
    <name evidence="11" type="ORF">acsn021_40780</name>
</gene>
<keyword evidence="3 8" id="KW-0378">Hydrolase</keyword>
<evidence type="ECO:0000256" key="6">
    <source>
        <dbReference type="ARBA" id="ARBA00023295"/>
    </source>
</evidence>
<comment type="similarity">
    <text evidence="2 8">Belongs to the glycosyl hydrolase 5 (cellulase A) family.</text>
</comment>
<dbReference type="SMART" id="SM01067">
    <property type="entry name" value="CBM_3"/>
    <property type="match status" value="1"/>
</dbReference>
<dbReference type="GO" id="GO:0030245">
    <property type="term" value="P:cellulose catabolic process"/>
    <property type="evidence" value="ECO:0007669"/>
    <property type="project" value="UniProtKB-KW"/>
</dbReference>
<dbReference type="InterPro" id="IPR001956">
    <property type="entry name" value="CBM3"/>
</dbReference>
<dbReference type="InterPro" id="IPR001547">
    <property type="entry name" value="Glyco_hydro_5"/>
</dbReference>
<keyword evidence="4 8" id="KW-0136">Cellulose degradation</keyword>
<dbReference type="GO" id="GO:0008810">
    <property type="term" value="F:cellulase activity"/>
    <property type="evidence" value="ECO:0007669"/>
    <property type="project" value="UniProtKB-EC"/>
</dbReference>
<dbReference type="Proteomes" id="UP000515561">
    <property type="component" value="Chromosome"/>
</dbReference>
<evidence type="ECO:0000256" key="2">
    <source>
        <dbReference type="ARBA" id="ARBA00005641"/>
    </source>
</evidence>
<evidence type="ECO:0000256" key="10">
    <source>
        <dbReference type="SAM" id="SignalP"/>
    </source>
</evidence>
<organism evidence="11 12">
    <name type="scientific">Anaerocolumna cellulosilytica</name>
    <dbReference type="NCBI Taxonomy" id="433286"/>
    <lineage>
        <taxon>Bacteria</taxon>
        <taxon>Bacillati</taxon>
        <taxon>Bacillota</taxon>
        <taxon>Clostridia</taxon>
        <taxon>Lachnospirales</taxon>
        <taxon>Lachnospiraceae</taxon>
        <taxon>Anaerocolumna</taxon>
    </lineage>
</organism>
<dbReference type="EMBL" id="AP023367">
    <property type="protein sequence ID" value="BCJ96509.1"/>
    <property type="molecule type" value="Genomic_DNA"/>
</dbReference>
<name>A0A6S6R586_9FIRM</name>